<evidence type="ECO:0000313" key="3">
    <source>
        <dbReference type="EMBL" id="WRQ87125.1"/>
    </source>
</evidence>
<feature type="domain" description="Late embryogenesis abundant protein LEA-2 subgroup" evidence="2">
    <location>
        <begin position="54"/>
        <end position="134"/>
    </location>
</feature>
<organism evidence="3 4">
    <name type="scientific">Actomonas aquatica</name>
    <dbReference type="NCBI Taxonomy" id="2866162"/>
    <lineage>
        <taxon>Bacteria</taxon>
        <taxon>Pseudomonadati</taxon>
        <taxon>Verrucomicrobiota</taxon>
        <taxon>Opitutia</taxon>
        <taxon>Opitutales</taxon>
        <taxon>Opitutaceae</taxon>
        <taxon>Actomonas</taxon>
    </lineage>
</organism>
<reference evidence="3 4" key="1">
    <citation type="submission" date="2021-08" db="EMBL/GenBank/DDBJ databases">
        <authorList>
            <person name="Zhang D."/>
            <person name="Zhang A."/>
            <person name="Wang L."/>
        </authorList>
    </citation>
    <scope>NUCLEOTIDE SEQUENCE [LARGE SCALE GENOMIC DNA]</scope>
    <source>
        <strain evidence="3 4">WL0086</strain>
    </source>
</reference>
<evidence type="ECO:0000256" key="1">
    <source>
        <dbReference type="SAM" id="SignalP"/>
    </source>
</evidence>
<dbReference type="SUPFAM" id="SSF117070">
    <property type="entry name" value="LEA14-like"/>
    <property type="match status" value="1"/>
</dbReference>
<sequence length="161" mass="17222">MTSTLRSCLTFLALAGTVLLAGCMGPKDLAGLVVHIDGVRAFDDSNGQASVTVTARVHNETIRPIGIREMDLTLRLNGIPLGTHHSEKPLATQAMKSNTQDVTFVIENAADAARLKAALRTGALNYDLKTKLTVFSANNELRSNSTTTGSIEVNPYLLNLD</sequence>
<feature type="signal peptide" evidence="1">
    <location>
        <begin position="1"/>
        <end position="21"/>
    </location>
</feature>
<dbReference type="RefSeq" id="WP_221029462.1">
    <property type="nucleotide sequence ID" value="NZ_CP139781.1"/>
</dbReference>
<dbReference type="InterPro" id="IPR004864">
    <property type="entry name" value="LEA_2"/>
</dbReference>
<keyword evidence="1" id="KW-0732">Signal</keyword>
<dbReference type="Gene3D" id="2.60.40.1820">
    <property type="match status" value="1"/>
</dbReference>
<feature type="chain" id="PRO_5047196010" description="Late embryogenesis abundant protein LEA-2 subgroup domain-containing protein" evidence="1">
    <location>
        <begin position="22"/>
        <end position="161"/>
    </location>
</feature>
<dbReference type="EMBL" id="CP139781">
    <property type="protein sequence ID" value="WRQ87125.1"/>
    <property type="molecule type" value="Genomic_DNA"/>
</dbReference>
<keyword evidence="4" id="KW-1185">Reference proteome</keyword>
<evidence type="ECO:0000259" key="2">
    <source>
        <dbReference type="Pfam" id="PF03168"/>
    </source>
</evidence>
<reference evidence="3 4" key="2">
    <citation type="submission" date="2023-12" db="EMBL/GenBank/DDBJ databases">
        <title>Description of an unclassified Opitutus bacterium of Verrucomicrobiota.</title>
        <authorList>
            <person name="Zhang D.-F."/>
        </authorList>
    </citation>
    <scope>NUCLEOTIDE SEQUENCE [LARGE SCALE GENOMIC DNA]</scope>
    <source>
        <strain evidence="3 4">WL0086</strain>
    </source>
</reference>
<accession>A0ABZ1C6X8</accession>
<dbReference type="PROSITE" id="PS51257">
    <property type="entry name" value="PROKAR_LIPOPROTEIN"/>
    <property type="match status" value="1"/>
</dbReference>
<name>A0ABZ1C6X8_9BACT</name>
<evidence type="ECO:0000313" key="4">
    <source>
        <dbReference type="Proteomes" id="UP000738431"/>
    </source>
</evidence>
<proteinExistence type="predicted"/>
<dbReference type="Proteomes" id="UP000738431">
    <property type="component" value="Chromosome"/>
</dbReference>
<gene>
    <name evidence="3" type="ORF">K1X11_020120</name>
</gene>
<dbReference type="Pfam" id="PF03168">
    <property type="entry name" value="LEA_2"/>
    <property type="match status" value="1"/>
</dbReference>
<protein>
    <recommendedName>
        <fullName evidence="2">Late embryogenesis abundant protein LEA-2 subgroup domain-containing protein</fullName>
    </recommendedName>
</protein>